<feature type="domain" description="MD-2-related lipid-recognition" evidence="2">
    <location>
        <begin position="22"/>
        <end position="149"/>
    </location>
</feature>
<dbReference type="SMART" id="SM00737">
    <property type="entry name" value="ML"/>
    <property type="match status" value="1"/>
</dbReference>
<dbReference type="Gene3D" id="2.60.40.770">
    <property type="match status" value="1"/>
</dbReference>
<keyword evidence="4" id="KW-1185">Reference proteome</keyword>
<dbReference type="EMBL" id="CAKOGL010000009">
    <property type="protein sequence ID" value="CAH2090603.1"/>
    <property type="molecule type" value="Genomic_DNA"/>
</dbReference>
<dbReference type="Proteomes" id="UP001153954">
    <property type="component" value="Unassembled WGS sequence"/>
</dbReference>
<gene>
    <name evidence="3" type="ORF">EEDITHA_LOCUS6542</name>
</gene>
<name>A0AAU9TXS3_EUPED</name>
<evidence type="ECO:0000259" key="2">
    <source>
        <dbReference type="SMART" id="SM00737"/>
    </source>
</evidence>
<dbReference type="InterPro" id="IPR003172">
    <property type="entry name" value="ML_dom"/>
</dbReference>
<feature type="chain" id="PRO_5043628169" description="MD-2-related lipid-recognition domain-containing protein" evidence="1">
    <location>
        <begin position="18"/>
        <end position="153"/>
    </location>
</feature>
<protein>
    <recommendedName>
        <fullName evidence="2">MD-2-related lipid-recognition domain-containing protein</fullName>
    </recommendedName>
</protein>
<keyword evidence="1" id="KW-0732">Signal</keyword>
<accession>A0AAU9TXS3</accession>
<sequence>MDARLVLFFGFFIFVHSEYVNRKSCKDVNPTKCSIHSVKLDPCPDGPAFCLLRRNKPYSLAFDFTPRFEASKLMLSIFSDNKNSTLFDTMVTPPVDACQYFSCPLEDNVRQVIDIDFVYEKKHYGKFPLQVKLWNDEDETEACCFTLNINILK</sequence>
<dbReference type="InterPro" id="IPR014756">
    <property type="entry name" value="Ig_E-set"/>
</dbReference>
<evidence type="ECO:0000313" key="3">
    <source>
        <dbReference type="EMBL" id="CAH2090603.1"/>
    </source>
</evidence>
<dbReference type="AlphaFoldDB" id="A0AAU9TXS3"/>
<feature type="signal peptide" evidence="1">
    <location>
        <begin position="1"/>
        <end position="17"/>
    </location>
</feature>
<reference evidence="3" key="1">
    <citation type="submission" date="2022-03" db="EMBL/GenBank/DDBJ databases">
        <authorList>
            <person name="Tunstrom K."/>
        </authorList>
    </citation>
    <scope>NUCLEOTIDE SEQUENCE</scope>
</reference>
<proteinExistence type="predicted"/>
<comment type="caution">
    <text evidence="3">The sequence shown here is derived from an EMBL/GenBank/DDBJ whole genome shotgun (WGS) entry which is preliminary data.</text>
</comment>
<organism evidence="3 4">
    <name type="scientific">Euphydryas editha</name>
    <name type="common">Edith's checkerspot</name>
    <dbReference type="NCBI Taxonomy" id="104508"/>
    <lineage>
        <taxon>Eukaryota</taxon>
        <taxon>Metazoa</taxon>
        <taxon>Ecdysozoa</taxon>
        <taxon>Arthropoda</taxon>
        <taxon>Hexapoda</taxon>
        <taxon>Insecta</taxon>
        <taxon>Pterygota</taxon>
        <taxon>Neoptera</taxon>
        <taxon>Endopterygota</taxon>
        <taxon>Lepidoptera</taxon>
        <taxon>Glossata</taxon>
        <taxon>Ditrysia</taxon>
        <taxon>Papilionoidea</taxon>
        <taxon>Nymphalidae</taxon>
        <taxon>Nymphalinae</taxon>
        <taxon>Euphydryas</taxon>
    </lineage>
</organism>
<evidence type="ECO:0000313" key="4">
    <source>
        <dbReference type="Proteomes" id="UP001153954"/>
    </source>
</evidence>
<dbReference type="SUPFAM" id="SSF81296">
    <property type="entry name" value="E set domains"/>
    <property type="match status" value="1"/>
</dbReference>
<evidence type="ECO:0000256" key="1">
    <source>
        <dbReference type="SAM" id="SignalP"/>
    </source>
</evidence>
<dbReference type="Pfam" id="PF02221">
    <property type="entry name" value="E1_DerP2_DerF2"/>
    <property type="match status" value="1"/>
</dbReference>